<protein>
    <submittedName>
        <fullName evidence="1">Uncharacterized protein</fullName>
    </submittedName>
</protein>
<dbReference type="EMBL" id="BAABME010013974">
    <property type="protein sequence ID" value="GAA0186718.1"/>
    <property type="molecule type" value="Genomic_DNA"/>
</dbReference>
<dbReference type="Proteomes" id="UP001454036">
    <property type="component" value="Unassembled WGS sequence"/>
</dbReference>
<proteinExistence type="predicted"/>
<keyword evidence="2" id="KW-1185">Reference proteome</keyword>
<organism evidence="1 2">
    <name type="scientific">Lithospermum erythrorhizon</name>
    <name type="common">Purple gromwell</name>
    <name type="synonym">Lithospermum officinale var. erythrorhizon</name>
    <dbReference type="NCBI Taxonomy" id="34254"/>
    <lineage>
        <taxon>Eukaryota</taxon>
        <taxon>Viridiplantae</taxon>
        <taxon>Streptophyta</taxon>
        <taxon>Embryophyta</taxon>
        <taxon>Tracheophyta</taxon>
        <taxon>Spermatophyta</taxon>
        <taxon>Magnoliopsida</taxon>
        <taxon>eudicotyledons</taxon>
        <taxon>Gunneridae</taxon>
        <taxon>Pentapetalae</taxon>
        <taxon>asterids</taxon>
        <taxon>lamiids</taxon>
        <taxon>Boraginales</taxon>
        <taxon>Boraginaceae</taxon>
        <taxon>Boraginoideae</taxon>
        <taxon>Lithospermeae</taxon>
        <taxon>Lithospermum</taxon>
    </lineage>
</organism>
<dbReference type="AlphaFoldDB" id="A0AAV3RY91"/>
<comment type="caution">
    <text evidence="1">The sequence shown here is derived from an EMBL/GenBank/DDBJ whole genome shotgun (WGS) entry which is preliminary data.</text>
</comment>
<evidence type="ECO:0000313" key="1">
    <source>
        <dbReference type="EMBL" id="GAA0186718.1"/>
    </source>
</evidence>
<evidence type="ECO:0000313" key="2">
    <source>
        <dbReference type="Proteomes" id="UP001454036"/>
    </source>
</evidence>
<reference evidence="1 2" key="1">
    <citation type="submission" date="2024-01" db="EMBL/GenBank/DDBJ databases">
        <title>The complete chloroplast genome sequence of Lithospermum erythrorhizon: insights into the phylogenetic relationship among Boraginaceae species and the maternal lineages of purple gromwells.</title>
        <authorList>
            <person name="Okada T."/>
            <person name="Watanabe K."/>
        </authorList>
    </citation>
    <scope>NUCLEOTIDE SEQUENCE [LARGE SCALE GENOMIC DNA]</scope>
</reference>
<name>A0AAV3RY91_LITER</name>
<accession>A0AAV3RY91</accession>
<sequence>MSEKSFYGQDPVLGYEFALEENRICDKYRCLDKDRPLDPRFIVQLIPSLWNSRPSLYTCPYLSERDPTHWVISPIKGSYLCILEFVDWDIGIGLLG</sequence>
<gene>
    <name evidence="1" type="ORF">LIER_34006</name>
</gene>